<feature type="compositionally biased region" description="Pro residues" evidence="1">
    <location>
        <begin position="106"/>
        <end position="118"/>
    </location>
</feature>
<dbReference type="PANTHER" id="PTHR38463:SF1">
    <property type="entry name" value="STRESS RESPONSE PROTEIN YSNF"/>
    <property type="match status" value="1"/>
</dbReference>
<dbReference type="Pfam" id="PF09557">
    <property type="entry name" value="DUF2382"/>
    <property type="match status" value="1"/>
</dbReference>
<gene>
    <name evidence="4" type="ORF">EUA03_16905</name>
</gene>
<dbReference type="AlphaFoldDB" id="A0A4R5WFI1"/>
<dbReference type="GO" id="GO:0019684">
    <property type="term" value="P:photosynthesis, light reaction"/>
    <property type="evidence" value="ECO:0007669"/>
    <property type="project" value="InterPro"/>
</dbReference>
<dbReference type="GO" id="GO:0030077">
    <property type="term" value="C:plasma membrane light-harvesting complex"/>
    <property type="evidence" value="ECO:0007669"/>
    <property type="project" value="InterPro"/>
</dbReference>
<dbReference type="Proteomes" id="UP000294929">
    <property type="component" value="Unassembled WGS sequence"/>
</dbReference>
<dbReference type="InterPro" id="IPR011033">
    <property type="entry name" value="PRC_barrel-like_sf"/>
</dbReference>
<feature type="domain" description="PRC-barrel" evidence="2">
    <location>
        <begin position="7"/>
        <end position="72"/>
    </location>
</feature>
<dbReference type="PANTHER" id="PTHR38463">
    <property type="entry name" value="STRESS RESPONSE PROTEIN YSNF"/>
    <property type="match status" value="1"/>
</dbReference>
<evidence type="ECO:0000256" key="1">
    <source>
        <dbReference type="SAM" id="MobiDB-lite"/>
    </source>
</evidence>
<feature type="compositionally biased region" description="Polar residues" evidence="1">
    <location>
        <begin position="141"/>
        <end position="160"/>
    </location>
</feature>
<evidence type="ECO:0000259" key="3">
    <source>
        <dbReference type="Pfam" id="PF09557"/>
    </source>
</evidence>
<organism evidence="4 5">
    <name type="scientific">Mycolicibacterium mucogenicum</name>
    <name type="common">Mycobacterium mucogenicum</name>
    <dbReference type="NCBI Taxonomy" id="56689"/>
    <lineage>
        <taxon>Bacteria</taxon>
        <taxon>Bacillati</taxon>
        <taxon>Actinomycetota</taxon>
        <taxon>Actinomycetes</taxon>
        <taxon>Mycobacteriales</taxon>
        <taxon>Mycobacteriaceae</taxon>
        <taxon>Mycolicibacterium</taxon>
    </lineage>
</organism>
<dbReference type="InterPro" id="IPR014747">
    <property type="entry name" value="Bac_photo_RC_H_C"/>
</dbReference>
<dbReference type="NCBIfam" id="TIGR02271">
    <property type="entry name" value="YsnF/AvaK domain"/>
    <property type="match status" value="1"/>
</dbReference>
<protein>
    <submittedName>
        <fullName evidence="4">DUF2382 domain-containing protein</fullName>
    </submittedName>
</protein>
<feature type="domain" description="DUF2382" evidence="3">
    <location>
        <begin position="164"/>
        <end position="271"/>
    </location>
</feature>
<name>A0A4R5WFI1_MYCMU</name>
<dbReference type="EMBL" id="SDLO01000012">
    <property type="protein sequence ID" value="TDK88011.1"/>
    <property type="molecule type" value="Genomic_DNA"/>
</dbReference>
<sequence>MTNVLEQIKGATAYDPSGEKIGKIHELYLDGQSREPKWASVHTGLFGMTESLVPLAGARPDGEDSVRVAVAKSAVKDAPHVDIGERISPADEATLAQYYGLRSTGPTPPPPSPQPGPDSTPSNGGKHLRGAAPALGGIGGTSANTSAHTAEPATSATTHTGPEMIRSEERLQVGTERTTSGTARLNKHVVTEQRTVQVPVTHEEVRVERAAISDPAHVRDTRLADDQREVTLHEDQVVVSKESVPVERVRLAVDEVTENQQVTEDVRREEINADGVERRRR</sequence>
<evidence type="ECO:0000313" key="4">
    <source>
        <dbReference type="EMBL" id="TDK88011.1"/>
    </source>
</evidence>
<comment type="caution">
    <text evidence="4">The sequence shown here is derived from an EMBL/GenBank/DDBJ whole genome shotgun (WGS) entry which is preliminary data.</text>
</comment>
<dbReference type="InterPro" id="IPR027275">
    <property type="entry name" value="PRC-brl_dom"/>
</dbReference>
<evidence type="ECO:0000259" key="2">
    <source>
        <dbReference type="Pfam" id="PF05239"/>
    </source>
</evidence>
<reference evidence="4 5" key="1">
    <citation type="submission" date="2019-01" db="EMBL/GenBank/DDBJ databases">
        <title>High-quality-draft genome sequences of five non-tuberculosis mycobacteriaceae isolated from a nosocomial environment.</title>
        <authorList>
            <person name="Tiago I."/>
            <person name="Alarico S."/>
            <person name="Pereira S.G."/>
            <person name="Coelho C."/>
            <person name="Maranha A."/>
            <person name="Empadinhas N."/>
        </authorList>
    </citation>
    <scope>NUCLEOTIDE SEQUENCE [LARGE SCALE GENOMIC DNA]</scope>
    <source>
        <strain evidence="4 5">24AIII</strain>
    </source>
</reference>
<evidence type="ECO:0000313" key="5">
    <source>
        <dbReference type="Proteomes" id="UP000294929"/>
    </source>
</evidence>
<dbReference type="InterPro" id="IPR019060">
    <property type="entry name" value="DUF2382"/>
</dbReference>
<accession>A0A4R5WFI1</accession>
<proteinExistence type="predicted"/>
<dbReference type="Gene3D" id="3.90.50.10">
    <property type="entry name" value="Photosynthetic Reaction Center, subunit H, domain 2"/>
    <property type="match status" value="1"/>
</dbReference>
<dbReference type="SUPFAM" id="SSF50346">
    <property type="entry name" value="PRC-barrel domain"/>
    <property type="match status" value="1"/>
</dbReference>
<dbReference type="InterPro" id="IPR052967">
    <property type="entry name" value="Stress_Response_Assoc"/>
</dbReference>
<dbReference type="RefSeq" id="WP_133427282.1">
    <property type="nucleotide sequence ID" value="NZ_SDLO01000012.1"/>
</dbReference>
<feature type="region of interest" description="Disordered" evidence="1">
    <location>
        <begin position="100"/>
        <end position="161"/>
    </location>
</feature>
<dbReference type="Pfam" id="PF05239">
    <property type="entry name" value="PRC"/>
    <property type="match status" value="1"/>
</dbReference>